<evidence type="ECO:0000313" key="16">
    <source>
        <dbReference type="Proteomes" id="UP000694892"/>
    </source>
</evidence>
<accession>A0A974C6S9</accession>
<keyword evidence="5 13" id="KW-0507">mRNA processing</keyword>
<evidence type="ECO:0000256" key="10">
    <source>
        <dbReference type="ARBA" id="ARBA00033125"/>
    </source>
</evidence>
<dbReference type="PROSITE" id="PS52002">
    <property type="entry name" value="SM"/>
    <property type="match status" value="1"/>
</dbReference>
<evidence type="ECO:0000256" key="5">
    <source>
        <dbReference type="ARBA" id="ARBA00022664"/>
    </source>
</evidence>
<evidence type="ECO:0000256" key="1">
    <source>
        <dbReference type="ARBA" id="ARBA00004123"/>
    </source>
</evidence>
<dbReference type="PANTHER" id="PTHR12777">
    <property type="entry name" value="SMALL NUCLEAR RIBONUCLEOPROTEIN SM D2"/>
    <property type="match status" value="1"/>
</dbReference>
<dbReference type="SUPFAM" id="SSF50182">
    <property type="entry name" value="Sm-like ribonucleoproteins"/>
    <property type="match status" value="1"/>
</dbReference>
<keyword evidence="7 13" id="KW-0508">mRNA splicing</keyword>
<dbReference type="GO" id="GO:0097525">
    <property type="term" value="C:spliceosomal snRNP complex"/>
    <property type="evidence" value="ECO:0007669"/>
    <property type="project" value="UniProtKB-ARBA"/>
</dbReference>
<evidence type="ECO:0000256" key="3">
    <source>
        <dbReference type="ARBA" id="ARBA00008146"/>
    </source>
</evidence>
<keyword evidence="9 13" id="KW-0687">Ribonucleoprotein</keyword>
<dbReference type="Gene3D" id="2.30.30.100">
    <property type="match status" value="1"/>
</dbReference>
<dbReference type="GO" id="GO:0003723">
    <property type="term" value="F:RNA binding"/>
    <property type="evidence" value="ECO:0007669"/>
    <property type="project" value="InterPro"/>
</dbReference>
<comment type="function">
    <text evidence="11">Plays a role in pre-mRNA splicing as a core component of the spliceosomal U1, U2, U4 and U5 small nuclear ribonucleoproteins (snRNPs), the building blocks of the spliceosome. Component of both the pre-catalytic spliceosome B complex and activated spliceosome C complexes. As a component of the minor spliceosome, involved in the splicing of U12-type introns in pre-mRNAs.</text>
</comment>
<dbReference type="InterPro" id="IPR047575">
    <property type="entry name" value="Sm"/>
</dbReference>
<evidence type="ECO:0000256" key="8">
    <source>
        <dbReference type="ARBA" id="ARBA00023242"/>
    </source>
</evidence>
<dbReference type="FunFam" id="2.30.30.100:FF:000069">
    <property type="entry name" value="Small nuclear ribonucleoprotein Sm D2"/>
    <property type="match status" value="1"/>
</dbReference>
<evidence type="ECO:0000256" key="9">
    <source>
        <dbReference type="ARBA" id="ARBA00023274"/>
    </source>
</evidence>
<dbReference type="AlphaFoldDB" id="A0A974C6S9"/>
<keyword evidence="8 13" id="KW-0539">Nucleus</keyword>
<feature type="domain" description="Sm" evidence="14">
    <location>
        <begin position="103"/>
        <end position="189"/>
    </location>
</feature>
<dbReference type="Proteomes" id="UP000694892">
    <property type="component" value="Chromosome 8L"/>
</dbReference>
<dbReference type="Pfam" id="PF01423">
    <property type="entry name" value="LSM"/>
    <property type="match status" value="1"/>
</dbReference>
<organism evidence="15 16">
    <name type="scientific">Xenopus laevis</name>
    <name type="common">African clawed frog</name>
    <dbReference type="NCBI Taxonomy" id="8355"/>
    <lineage>
        <taxon>Eukaryota</taxon>
        <taxon>Metazoa</taxon>
        <taxon>Chordata</taxon>
        <taxon>Craniata</taxon>
        <taxon>Vertebrata</taxon>
        <taxon>Euteleostomi</taxon>
        <taxon>Amphibia</taxon>
        <taxon>Batrachia</taxon>
        <taxon>Anura</taxon>
        <taxon>Pipoidea</taxon>
        <taxon>Pipidae</taxon>
        <taxon>Xenopodinae</taxon>
        <taxon>Xenopus</taxon>
        <taxon>Xenopus</taxon>
    </lineage>
</organism>
<dbReference type="GO" id="GO:0005829">
    <property type="term" value="C:cytosol"/>
    <property type="evidence" value="ECO:0007669"/>
    <property type="project" value="UniProtKB-SubCell"/>
</dbReference>
<evidence type="ECO:0000313" key="15">
    <source>
        <dbReference type="EMBL" id="OCT67750.1"/>
    </source>
</evidence>
<dbReference type="EMBL" id="CM004480">
    <property type="protein sequence ID" value="OCT67750.1"/>
    <property type="molecule type" value="Genomic_DNA"/>
</dbReference>
<comment type="similarity">
    <text evidence="3 13">Belongs to the snRNP core protein family.</text>
</comment>
<name>A0A974C6S9_XENLA</name>
<dbReference type="CDD" id="cd01720">
    <property type="entry name" value="Sm_D2"/>
    <property type="match status" value="1"/>
</dbReference>
<dbReference type="GO" id="GO:0005689">
    <property type="term" value="C:U12-type spliceosomal complex"/>
    <property type="evidence" value="ECO:0007669"/>
    <property type="project" value="UniProtKB-ARBA"/>
</dbReference>
<keyword evidence="4" id="KW-0963">Cytoplasm</keyword>
<sequence length="192" mass="22318">MFALTHLSLVKHFNLCCYILSSVQKFRELLYVRVRFMIDVRHKTFSYLRKPSLGKISRLTSFFFPLKPCSPSLLRSLLNKPKTEMTPEELQKREEEEFNTGPLSVLTQSVKNNTQVLINCRNNKKLLGRVKAFDRHCNMVLENVKEMWTEVPKSGKGKKKSKPVNKDRYISKMFLRGDSVIVVLRNPLLAGK</sequence>
<evidence type="ECO:0000256" key="4">
    <source>
        <dbReference type="ARBA" id="ARBA00022490"/>
    </source>
</evidence>
<evidence type="ECO:0000256" key="6">
    <source>
        <dbReference type="ARBA" id="ARBA00022728"/>
    </source>
</evidence>
<evidence type="ECO:0000256" key="11">
    <source>
        <dbReference type="ARBA" id="ARBA00058557"/>
    </source>
</evidence>
<reference evidence="16" key="1">
    <citation type="journal article" date="2016" name="Nature">
        <title>Genome evolution in the allotetraploid frog Xenopus laevis.</title>
        <authorList>
            <person name="Session A.M."/>
            <person name="Uno Y."/>
            <person name="Kwon T."/>
            <person name="Chapman J.A."/>
            <person name="Toyoda A."/>
            <person name="Takahashi S."/>
            <person name="Fukui A."/>
            <person name="Hikosaka A."/>
            <person name="Suzuki A."/>
            <person name="Kondo M."/>
            <person name="van Heeringen S.J."/>
            <person name="Quigley I."/>
            <person name="Heinz S."/>
            <person name="Ogino H."/>
            <person name="Ochi H."/>
            <person name="Hellsten U."/>
            <person name="Lyons J.B."/>
            <person name="Simakov O."/>
            <person name="Putnam N."/>
            <person name="Stites J."/>
            <person name="Kuroki Y."/>
            <person name="Tanaka T."/>
            <person name="Michiue T."/>
            <person name="Watanabe M."/>
            <person name="Bogdanovic O."/>
            <person name="Lister R."/>
            <person name="Georgiou G."/>
            <person name="Paranjpe S.S."/>
            <person name="van Kruijsbergen I."/>
            <person name="Shu S."/>
            <person name="Carlson J."/>
            <person name="Kinoshita T."/>
            <person name="Ohta Y."/>
            <person name="Mawaribuchi S."/>
            <person name="Jenkins J."/>
            <person name="Grimwood J."/>
            <person name="Schmutz J."/>
            <person name="Mitros T."/>
            <person name="Mozaffari S.V."/>
            <person name="Suzuki Y."/>
            <person name="Haramoto Y."/>
            <person name="Yamamoto T.S."/>
            <person name="Takagi C."/>
            <person name="Heald R."/>
            <person name="Miller K."/>
            <person name="Haudenschild C."/>
            <person name="Kitzman J."/>
            <person name="Nakayama T."/>
            <person name="Izutsu Y."/>
            <person name="Robert J."/>
            <person name="Fortriede J."/>
            <person name="Burns K."/>
            <person name="Lotay V."/>
            <person name="Karimi K."/>
            <person name="Yasuoka Y."/>
            <person name="Dichmann D.S."/>
            <person name="Flajnik M.F."/>
            <person name="Houston D.W."/>
            <person name="Shendure J."/>
            <person name="DuPasquier L."/>
            <person name="Vize P.D."/>
            <person name="Zorn A.M."/>
            <person name="Ito M."/>
            <person name="Marcotte E.M."/>
            <person name="Wallingford J.B."/>
            <person name="Ito Y."/>
            <person name="Asashima M."/>
            <person name="Ueno N."/>
            <person name="Matsuda Y."/>
            <person name="Veenstra G.J."/>
            <person name="Fujiyama A."/>
            <person name="Harland R.M."/>
            <person name="Taira M."/>
            <person name="Rokhsar D.S."/>
        </authorList>
    </citation>
    <scope>NUCLEOTIDE SEQUENCE [LARGE SCALE GENOMIC DNA]</scope>
    <source>
        <strain evidence="16">J</strain>
    </source>
</reference>
<proteinExistence type="inferred from homology"/>
<evidence type="ECO:0000259" key="14">
    <source>
        <dbReference type="PROSITE" id="PS52002"/>
    </source>
</evidence>
<evidence type="ECO:0000256" key="12">
    <source>
        <dbReference type="ARBA" id="ARBA00070085"/>
    </source>
</evidence>
<protein>
    <recommendedName>
        <fullName evidence="12 13">Small nuclear ribonucleoprotein Sm D2</fullName>
        <shortName evidence="13">Sm-D2</shortName>
    </recommendedName>
    <alternativeName>
        <fullName evidence="10 13">snRNP core protein D2</fullName>
    </alternativeName>
</protein>
<dbReference type="InterPro" id="IPR010920">
    <property type="entry name" value="LSM_dom_sf"/>
</dbReference>
<gene>
    <name evidence="15" type="ORF">XELAEV_18039054mg</name>
</gene>
<evidence type="ECO:0000256" key="7">
    <source>
        <dbReference type="ARBA" id="ARBA00023187"/>
    </source>
</evidence>
<keyword evidence="6" id="KW-0747">Spliceosome</keyword>
<evidence type="ECO:0000256" key="13">
    <source>
        <dbReference type="RuleBase" id="RU365051"/>
    </source>
</evidence>
<dbReference type="SMART" id="SM00651">
    <property type="entry name" value="Sm"/>
    <property type="match status" value="1"/>
</dbReference>
<dbReference type="InterPro" id="IPR001163">
    <property type="entry name" value="Sm_dom_euk/arc"/>
</dbReference>
<comment type="subcellular location">
    <subcellularLocation>
        <location evidence="2">Cytoplasm</location>
        <location evidence="2">Cytosol</location>
    </subcellularLocation>
    <subcellularLocation>
        <location evidence="1 13">Nucleus</location>
    </subcellularLocation>
</comment>
<evidence type="ECO:0000256" key="2">
    <source>
        <dbReference type="ARBA" id="ARBA00004514"/>
    </source>
</evidence>
<dbReference type="InterPro" id="IPR027248">
    <property type="entry name" value="Sm_D2"/>
</dbReference>
<dbReference type="GO" id="GO:0000398">
    <property type="term" value="P:mRNA splicing, via spliceosome"/>
    <property type="evidence" value="ECO:0007669"/>
    <property type="project" value="UniProtKB-ARBA"/>
</dbReference>